<evidence type="ECO:0000313" key="13">
    <source>
        <dbReference type="EMBL" id="CAG6580523.1"/>
    </source>
</evidence>
<dbReference type="InterPro" id="IPR001873">
    <property type="entry name" value="ENaC"/>
</dbReference>
<comment type="subcellular location">
    <subcellularLocation>
        <location evidence="1">Membrane</location>
        <topology evidence="1">Multi-pass membrane protein</topology>
    </subcellularLocation>
</comment>
<dbReference type="GO" id="GO:0005272">
    <property type="term" value="F:sodium channel activity"/>
    <property type="evidence" value="ECO:0007669"/>
    <property type="project" value="UniProtKB-KW"/>
</dbReference>
<evidence type="ECO:0000256" key="12">
    <source>
        <dbReference type="RuleBase" id="RU000679"/>
    </source>
</evidence>
<keyword evidence="3 12" id="KW-0813">Transport</keyword>
<keyword evidence="6" id="KW-1133">Transmembrane helix</keyword>
<proteinExistence type="inferred from homology"/>
<evidence type="ECO:0000256" key="6">
    <source>
        <dbReference type="ARBA" id="ARBA00022989"/>
    </source>
</evidence>
<protein>
    <submittedName>
        <fullName evidence="13">(northern house mosquito) hypothetical protein</fullName>
    </submittedName>
</protein>
<comment type="similarity">
    <text evidence="2 12">Belongs to the amiloride-sensitive sodium channel (TC 1.A.6) family.</text>
</comment>
<keyword evidence="7" id="KW-0915">Sodium</keyword>
<reference evidence="13" key="1">
    <citation type="submission" date="2021-05" db="EMBL/GenBank/DDBJ databases">
        <authorList>
            <person name="Alioto T."/>
            <person name="Alioto T."/>
            <person name="Gomez Garrido J."/>
        </authorList>
    </citation>
    <scope>NUCLEOTIDE SEQUENCE</scope>
</reference>
<dbReference type="GO" id="GO:0016020">
    <property type="term" value="C:membrane"/>
    <property type="evidence" value="ECO:0007669"/>
    <property type="project" value="UniProtKB-SubCell"/>
</dbReference>
<evidence type="ECO:0000256" key="9">
    <source>
        <dbReference type="ARBA" id="ARBA00023136"/>
    </source>
</evidence>
<keyword evidence="9" id="KW-0472">Membrane</keyword>
<keyword evidence="11 12" id="KW-0407">Ion channel</keyword>
<evidence type="ECO:0000256" key="10">
    <source>
        <dbReference type="ARBA" id="ARBA00023201"/>
    </source>
</evidence>
<dbReference type="Pfam" id="PF00858">
    <property type="entry name" value="ASC"/>
    <property type="match status" value="1"/>
</dbReference>
<accession>A0A8D8NXI7</accession>
<evidence type="ECO:0000256" key="2">
    <source>
        <dbReference type="ARBA" id="ARBA00007193"/>
    </source>
</evidence>
<dbReference type="EMBL" id="HBUE01198854">
    <property type="protein sequence ID" value="CAG6528768.1"/>
    <property type="molecule type" value="Transcribed_RNA"/>
</dbReference>
<name>A0A8D8NXI7_CULPI</name>
<evidence type="ECO:0000256" key="4">
    <source>
        <dbReference type="ARBA" id="ARBA00022461"/>
    </source>
</evidence>
<keyword evidence="8 12" id="KW-0406">Ion transport</keyword>
<dbReference type="EMBL" id="HBUE01304948">
    <property type="protein sequence ID" value="CAG6580523.1"/>
    <property type="molecule type" value="Transcribed_RNA"/>
</dbReference>
<evidence type="ECO:0000256" key="3">
    <source>
        <dbReference type="ARBA" id="ARBA00022448"/>
    </source>
</evidence>
<sequence>MNATCNLNLETMQSITIEIFNYPDVKFEPIEKRECRFPFENISQHLPLENIYQTLEYSFTNCFLTKRIQIELEKCNCTLPTSPKEYKHKYCDFNGLICISKVFLVLICANNVI</sequence>
<dbReference type="EMBL" id="HBUE01304951">
    <property type="protein sequence ID" value="CAG6580525.1"/>
    <property type="molecule type" value="Transcribed_RNA"/>
</dbReference>
<keyword evidence="5 12" id="KW-0812">Transmembrane</keyword>
<evidence type="ECO:0000256" key="5">
    <source>
        <dbReference type="ARBA" id="ARBA00022692"/>
    </source>
</evidence>
<evidence type="ECO:0000256" key="7">
    <source>
        <dbReference type="ARBA" id="ARBA00023053"/>
    </source>
</evidence>
<dbReference type="AlphaFoldDB" id="A0A8D8NXI7"/>
<organism evidence="13">
    <name type="scientific">Culex pipiens</name>
    <name type="common">House mosquito</name>
    <dbReference type="NCBI Taxonomy" id="7175"/>
    <lineage>
        <taxon>Eukaryota</taxon>
        <taxon>Metazoa</taxon>
        <taxon>Ecdysozoa</taxon>
        <taxon>Arthropoda</taxon>
        <taxon>Hexapoda</taxon>
        <taxon>Insecta</taxon>
        <taxon>Pterygota</taxon>
        <taxon>Neoptera</taxon>
        <taxon>Endopterygota</taxon>
        <taxon>Diptera</taxon>
        <taxon>Nematocera</taxon>
        <taxon>Culicoidea</taxon>
        <taxon>Culicidae</taxon>
        <taxon>Culicinae</taxon>
        <taxon>Culicini</taxon>
        <taxon>Culex</taxon>
        <taxon>Culex</taxon>
    </lineage>
</organism>
<keyword evidence="4 12" id="KW-0894">Sodium channel</keyword>
<keyword evidence="10 12" id="KW-0739">Sodium transport</keyword>
<dbReference type="EMBL" id="HBUE01198851">
    <property type="protein sequence ID" value="CAG6528766.1"/>
    <property type="molecule type" value="Transcribed_RNA"/>
</dbReference>
<evidence type="ECO:0000256" key="8">
    <source>
        <dbReference type="ARBA" id="ARBA00023065"/>
    </source>
</evidence>
<evidence type="ECO:0000256" key="11">
    <source>
        <dbReference type="ARBA" id="ARBA00023303"/>
    </source>
</evidence>
<evidence type="ECO:0000256" key="1">
    <source>
        <dbReference type="ARBA" id="ARBA00004141"/>
    </source>
</evidence>